<feature type="region of interest" description="Disordered" evidence="1">
    <location>
        <begin position="1"/>
        <end position="31"/>
    </location>
</feature>
<dbReference type="Proteomes" id="UP000435112">
    <property type="component" value="Unassembled WGS sequence"/>
</dbReference>
<dbReference type="Proteomes" id="UP000434957">
    <property type="component" value="Unassembled WGS sequence"/>
</dbReference>
<evidence type="ECO:0000313" key="3">
    <source>
        <dbReference type="EMBL" id="KAE9357969.1"/>
    </source>
</evidence>
<proteinExistence type="predicted"/>
<comment type="caution">
    <text evidence="2">The sequence shown here is derived from an EMBL/GenBank/DDBJ whole genome shotgun (WGS) entry which is preliminary data.</text>
</comment>
<name>A0A6A3KCS7_9STRA</name>
<reference evidence="2 5" key="1">
    <citation type="submission" date="2018-09" db="EMBL/GenBank/DDBJ databases">
        <title>Genomic investigation of the strawberry pathogen Phytophthora fragariae indicates pathogenicity is determined by transcriptional variation in three key races.</title>
        <authorList>
            <person name="Adams T.M."/>
            <person name="Armitage A.D."/>
            <person name="Sobczyk M.K."/>
            <person name="Bates H.J."/>
            <person name="Dunwell J.M."/>
            <person name="Nellist C.F."/>
            <person name="Harrison R.J."/>
        </authorList>
    </citation>
    <scope>NUCLEOTIDE SEQUENCE [LARGE SCALE GENOMIC DNA]</scope>
    <source>
        <strain evidence="2 5">SCRP324</strain>
        <strain evidence="3 4">SCRP333</strain>
    </source>
</reference>
<dbReference type="AlphaFoldDB" id="A0A6A3KCS7"/>
<protein>
    <submittedName>
        <fullName evidence="2">Uncharacterized protein</fullName>
    </submittedName>
</protein>
<evidence type="ECO:0000313" key="4">
    <source>
        <dbReference type="Proteomes" id="UP000434957"/>
    </source>
</evidence>
<feature type="compositionally biased region" description="Polar residues" evidence="1">
    <location>
        <begin position="1"/>
        <end position="19"/>
    </location>
</feature>
<evidence type="ECO:0000313" key="2">
    <source>
        <dbReference type="EMBL" id="KAE9004839.1"/>
    </source>
</evidence>
<gene>
    <name evidence="2" type="ORF">PR002_g16942</name>
    <name evidence="3" type="ORF">PR003_g1527</name>
</gene>
<evidence type="ECO:0000256" key="1">
    <source>
        <dbReference type="SAM" id="MobiDB-lite"/>
    </source>
</evidence>
<keyword evidence="4" id="KW-1185">Reference proteome</keyword>
<dbReference type="EMBL" id="QXFU01001328">
    <property type="protein sequence ID" value="KAE9004839.1"/>
    <property type="molecule type" value="Genomic_DNA"/>
</dbReference>
<organism evidence="2 5">
    <name type="scientific">Phytophthora rubi</name>
    <dbReference type="NCBI Taxonomy" id="129364"/>
    <lineage>
        <taxon>Eukaryota</taxon>
        <taxon>Sar</taxon>
        <taxon>Stramenopiles</taxon>
        <taxon>Oomycota</taxon>
        <taxon>Peronosporomycetes</taxon>
        <taxon>Peronosporales</taxon>
        <taxon>Peronosporaceae</taxon>
        <taxon>Phytophthora</taxon>
    </lineage>
</organism>
<accession>A0A6A3KCS7</accession>
<dbReference type="EMBL" id="QXFT01000043">
    <property type="protein sequence ID" value="KAE9357969.1"/>
    <property type="molecule type" value="Genomic_DNA"/>
</dbReference>
<sequence length="90" mass="10431">MSWLQSFQSGWPDSQMNRSQSDDTDDCNSVVDDTSHVDLCWRRMDLRRHDGHTVLRLPLRRQVRPQGGLRGQLHLLDRGGGIEQAEEFNI</sequence>
<evidence type="ECO:0000313" key="5">
    <source>
        <dbReference type="Proteomes" id="UP000435112"/>
    </source>
</evidence>